<dbReference type="EMBL" id="KB445791">
    <property type="protein sequence ID" value="EMD42270.1"/>
    <property type="molecule type" value="Genomic_DNA"/>
</dbReference>
<dbReference type="OrthoDB" id="3204502at2759"/>
<sequence>MATRPRPRPILKRDSPLVEPTLIHLPFSTCGNVLSPHVHFPPTPGLSSHHPTHSPRSYDRAPIVVSPNVCQLPQRGARKLHSPPVHFEVERRGRSRSRNTPEVKGSYFHPRAYEACNPEPELDSPTPPTDLPLTPSLVQDLSPSDESDDSITTPPGSKPAAIIQAFAPPPFPQKAELEPFAAQARSTTSDFIHSSSLSSPQKVSQETKRRPGLSRSDEQKRSGRMSVTWDEGCLGGF</sequence>
<dbReference type="Proteomes" id="UP000016930">
    <property type="component" value="Unassembled WGS sequence"/>
</dbReference>
<name>M2RCU8_CERS8</name>
<organism evidence="2 3">
    <name type="scientific">Ceriporiopsis subvermispora (strain B)</name>
    <name type="common">White-rot fungus</name>
    <name type="synonym">Gelatoporia subvermispora</name>
    <dbReference type="NCBI Taxonomy" id="914234"/>
    <lineage>
        <taxon>Eukaryota</taxon>
        <taxon>Fungi</taxon>
        <taxon>Dikarya</taxon>
        <taxon>Basidiomycota</taxon>
        <taxon>Agaricomycotina</taxon>
        <taxon>Agaricomycetes</taxon>
        <taxon>Polyporales</taxon>
        <taxon>Gelatoporiaceae</taxon>
        <taxon>Gelatoporia</taxon>
    </lineage>
</organism>
<keyword evidence="3" id="KW-1185">Reference proteome</keyword>
<gene>
    <name evidence="2" type="ORF">CERSUDRAFT_90879</name>
</gene>
<reference evidence="2 3" key="1">
    <citation type="journal article" date="2012" name="Proc. Natl. Acad. Sci. U.S.A.">
        <title>Comparative genomics of Ceriporiopsis subvermispora and Phanerochaete chrysosporium provide insight into selective ligninolysis.</title>
        <authorList>
            <person name="Fernandez-Fueyo E."/>
            <person name="Ruiz-Duenas F.J."/>
            <person name="Ferreira P."/>
            <person name="Floudas D."/>
            <person name="Hibbett D.S."/>
            <person name="Canessa P."/>
            <person name="Larrondo L.F."/>
            <person name="James T.Y."/>
            <person name="Seelenfreund D."/>
            <person name="Lobos S."/>
            <person name="Polanco R."/>
            <person name="Tello M."/>
            <person name="Honda Y."/>
            <person name="Watanabe T."/>
            <person name="Watanabe T."/>
            <person name="Ryu J.S."/>
            <person name="Kubicek C.P."/>
            <person name="Schmoll M."/>
            <person name="Gaskell J."/>
            <person name="Hammel K.E."/>
            <person name="St John F.J."/>
            <person name="Vanden Wymelenberg A."/>
            <person name="Sabat G."/>
            <person name="Splinter BonDurant S."/>
            <person name="Syed K."/>
            <person name="Yadav J.S."/>
            <person name="Doddapaneni H."/>
            <person name="Subramanian V."/>
            <person name="Lavin J.L."/>
            <person name="Oguiza J.A."/>
            <person name="Perez G."/>
            <person name="Pisabarro A.G."/>
            <person name="Ramirez L."/>
            <person name="Santoyo F."/>
            <person name="Master E."/>
            <person name="Coutinho P.M."/>
            <person name="Henrissat B."/>
            <person name="Lombard V."/>
            <person name="Magnuson J.K."/>
            <person name="Kuees U."/>
            <person name="Hori C."/>
            <person name="Igarashi K."/>
            <person name="Samejima M."/>
            <person name="Held B.W."/>
            <person name="Barry K.W."/>
            <person name="LaButti K.M."/>
            <person name="Lapidus A."/>
            <person name="Lindquist E.A."/>
            <person name="Lucas S.M."/>
            <person name="Riley R."/>
            <person name="Salamov A.A."/>
            <person name="Hoffmeister D."/>
            <person name="Schwenk D."/>
            <person name="Hadar Y."/>
            <person name="Yarden O."/>
            <person name="de Vries R.P."/>
            <person name="Wiebenga A."/>
            <person name="Stenlid J."/>
            <person name="Eastwood D."/>
            <person name="Grigoriev I.V."/>
            <person name="Berka R.M."/>
            <person name="Blanchette R.A."/>
            <person name="Kersten P."/>
            <person name="Martinez A.T."/>
            <person name="Vicuna R."/>
            <person name="Cullen D."/>
        </authorList>
    </citation>
    <scope>NUCLEOTIDE SEQUENCE [LARGE SCALE GENOMIC DNA]</scope>
    <source>
        <strain evidence="2 3">B</strain>
    </source>
</reference>
<feature type="compositionally biased region" description="Polar residues" evidence="1">
    <location>
        <begin position="184"/>
        <end position="193"/>
    </location>
</feature>
<feature type="compositionally biased region" description="Basic and acidic residues" evidence="1">
    <location>
        <begin position="205"/>
        <end position="221"/>
    </location>
</feature>
<evidence type="ECO:0000313" key="3">
    <source>
        <dbReference type="Proteomes" id="UP000016930"/>
    </source>
</evidence>
<dbReference type="STRING" id="914234.M2RCU8"/>
<dbReference type="AlphaFoldDB" id="M2RCU8"/>
<evidence type="ECO:0000256" key="1">
    <source>
        <dbReference type="SAM" id="MobiDB-lite"/>
    </source>
</evidence>
<accession>M2RCU8</accession>
<protein>
    <submittedName>
        <fullName evidence="2">Uncharacterized protein</fullName>
    </submittedName>
</protein>
<proteinExistence type="predicted"/>
<evidence type="ECO:0000313" key="2">
    <source>
        <dbReference type="EMBL" id="EMD42270.1"/>
    </source>
</evidence>
<feature type="region of interest" description="Disordered" evidence="1">
    <location>
        <begin position="85"/>
        <end position="237"/>
    </location>
</feature>
<dbReference type="HOGENOM" id="CLU_046439_1_0_1"/>